<gene>
    <name evidence="2" type="ORF">GOBAR_AA27997</name>
</gene>
<dbReference type="EMBL" id="KZ667001">
    <property type="protein sequence ID" value="PPR92669.1"/>
    <property type="molecule type" value="Genomic_DNA"/>
</dbReference>
<sequence>MTNNEPLSDCQADRDAQTNIVEGLQKQVEEEAFRPWMLVESRHRGKGRSMGSTKIVTHGTTAGDSRSNFGVRTTTEDDVQWNKPPNKALEKKITVTVNPTAIMEEIVKNVVLSIVDAMNDEVNVEDEGIGHLRFHKFVNEYRREFCPYMICLFETRISGDRADGVIARIVFPNSYLN</sequence>
<evidence type="ECO:0000313" key="3">
    <source>
        <dbReference type="Proteomes" id="UP000239757"/>
    </source>
</evidence>
<dbReference type="AlphaFoldDB" id="A0A2P5WNI6"/>
<name>A0A2P5WNI6_GOSBA</name>
<protein>
    <submittedName>
        <fullName evidence="2">Uncharacterized protein</fullName>
    </submittedName>
</protein>
<organism evidence="2 3">
    <name type="scientific">Gossypium barbadense</name>
    <name type="common">Sea Island cotton</name>
    <name type="synonym">Hibiscus barbadensis</name>
    <dbReference type="NCBI Taxonomy" id="3634"/>
    <lineage>
        <taxon>Eukaryota</taxon>
        <taxon>Viridiplantae</taxon>
        <taxon>Streptophyta</taxon>
        <taxon>Embryophyta</taxon>
        <taxon>Tracheophyta</taxon>
        <taxon>Spermatophyta</taxon>
        <taxon>Magnoliopsida</taxon>
        <taxon>eudicotyledons</taxon>
        <taxon>Gunneridae</taxon>
        <taxon>Pentapetalae</taxon>
        <taxon>rosids</taxon>
        <taxon>malvids</taxon>
        <taxon>Malvales</taxon>
        <taxon>Malvaceae</taxon>
        <taxon>Malvoideae</taxon>
        <taxon>Gossypium</taxon>
    </lineage>
</organism>
<proteinExistence type="predicted"/>
<dbReference type="OrthoDB" id="10287997at2759"/>
<reference evidence="2 3" key="1">
    <citation type="submission" date="2015-01" db="EMBL/GenBank/DDBJ databases">
        <title>Genome of allotetraploid Gossypium barbadense reveals genomic plasticity and fiber elongation in cotton evolution.</title>
        <authorList>
            <person name="Chen X."/>
            <person name="Liu X."/>
            <person name="Zhao B."/>
            <person name="Zheng H."/>
            <person name="Hu Y."/>
            <person name="Lu G."/>
            <person name="Yang C."/>
            <person name="Chen J."/>
            <person name="Shan C."/>
            <person name="Zhang L."/>
            <person name="Zhou Y."/>
            <person name="Wang L."/>
            <person name="Guo W."/>
            <person name="Bai Y."/>
            <person name="Ruan J."/>
            <person name="Shangguan X."/>
            <person name="Mao Y."/>
            <person name="Jiang J."/>
            <person name="Zhu Y."/>
            <person name="Lei J."/>
            <person name="Kang H."/>
            <person name="Chen S."/>
            <person name="He X."/>
            <person name="Wang R."/>
            <person name="Wang Y."/>
            <person name="Chen J."/>
            <person name="Wang L."/>
            <person name="Yu S."/>
            <person name="Wang B."/>
            <person name="Wei J."/>
            <person name="Song S."/>
            <person name="Lu X."/>
            <person name="Gao Z."/>
            <person name="Gu W."/>
            <person name="Deng X."/>
            <person name="Ma D."/>
            <person name="Wang S."/>
            <person name="Liang W."/>
            <person name="Fang L."/>
            <person name="Cai C."/>
            <person name="Zhu X."/>
            <person name="Zhou B."/>
            <person name="Zhang Y."/>
            <person name="Chen Z."/>
            <person name="Xu S."/>
            <person name="Zhu R."/>
            <person name="Wang S."/>
            <person name="Zhang T."/>
            <person name="Zhao G."/>
        </authorList>
    </citation>
    <scope>NUCLEOTIDE SEQUENCE [LARGE SCALE GENOMIC DNA]</scope>
    <source>
        <strain evidence="3">cv. Xinhai21</strain>
        <tissue evidence="2">Leaf</tissue>
    </source>
</reference>
<accession>A0A2P5WNI6</accession>
<feature type="region of interest" description="Disordered" evidence="1">
    <location>
        <begin position="43"/>
        <end position="78"/>
    </location>
</feature>
<evidence type="ECO:0000256" key="1">
    <source>
        <dbReference type="SAM" id="MobiDB-lite"/>
    </source>
</evidence>
<feature type="compositionally biased region" description="Polar residues" evidence="1">
    <location>
        <begin position="50"/>
        <end position="73"/>
    </location>
</feature>
<dbReference type="Proteomes" id="UP000239757">
    <property type="component" value="Unassembled WGS sequence"/>
</dbReference>
<evidence type="ECO:0000313" key="2">
    <source>
        <dbReference type="EMBL" id="PPR92669.1"/>
    </source>
</evidence>